<proteinExistence type="predicted"/>
<dbReference type="EMBL" id="JABFED010000002">
    <property type="protein sequence ID" value="MBA1837240.1"/>
    <property type="molecule type" value="Genomic_DNA"/>
</dbReference>
<dbReference type="PROSITE" id="PS51257">
    <property type="entry name" value="PROKAR_LIPOPROTEIN"/>
    <property type="match status" value="1"/>
</dbReference>
<reference evidence="1 2" key="1">
    <citation type="submission" date="2020-05" db="EMBL/GenBank/DDBJ databases">
        <title>Descriptions of Corynebacterium xxxx sp. nov., Corynebacterium yyyy sp. nov. and Corynebacterium zzzz sp. nov.</title>
        <authorList>
            <person name="Zhang G."/>
        </authorList>
    </citation>
    <scope>NUCLEOTIDE SEQUENCE [LARGE SCALE GENOMIC DNA]</scope>
    <source>
        <strain evidence="2">zg-913</strain>
    </source>
</reference>
<dbReference type="RefSeq" id="WP_181191935.1">
    <property type="nucleotide sequence ID" value="NZ_JABFED010000002.1"/>
</dbReference>
<dbReference type="Proteomes" id="UP000577408">
    <property type="component" value="Unassembled WGS sequence"/>
</dbReference>
<dbReference type="AlphaFoldDB" id="A0A7H0K919"/>
<accession>A0A7H0K919</accession>
<sequence>MFRSFRSITAAAGLALALTACSTGEDDPVAGVPAFPLDAPSVTLLNPGDDPQDVHYTSGDEWDTTVAVSAGVNQQVIAPGKDVPAEAPAGGDVDKTTLPLTVASAGAPAPGAGEEDADARVDVVVGAGKHSNLDVGQDVAASEGFRASWRADASGRISTLKLLAPPDAPERGLQQVEPALLALVNSAVVFPDDPIGPGASWTVEHRVAGDTATVRTTTYTLVSREGDTLTLNTAVDERPQRSDVEIDGAGQLDGQNVSIESAKTTSEGQLVVDLSRPLPVSGQSAWTTRLIYGGNDAARVVQDITRAVQYGV</sequence>
<gene>
    <name evidence="1" type="ORF">HMA55_04870</name>
</gene>
<comment type="caution">
    <text evidence="1">The sequence shown here is derived from an EMBL/GenBank/DDBJ whole genome shotgun (WGS) entry which is preliminary data.</text>
</comment>
<organism evidence="1 2">
    <name type="scientific">Corynebacterium wankanglinii</name>
    <dbReference type="NCBI Taxonomy" id="2735136"/>
    <lineage>
        <taxon>Bacteria</taxon>
        <taxon>Bacillati</taxon>
        <taxon>Actinomycetota</taxon>
        <taxon>Actinomycetes</taxon>
        <taxon>Mycobacteriales</taxon>
        <taxon>Corynebacteriaceae</taxon>
        <taxon>Corynebacterium</taxon>
    </lineage>
</organism>
<protein>
    <submittedName>
        <fullName evidence="1">Oxidoreductase</fullName>
    </submittedName>
</protein>
<evidence type="ECO:0000313" key="2">
    <source>
        <dbReference type="Proteomes" id="UP000577408"/>
    </source>
</evidence>
<evidence type="ECO:0000313" key="1">
    <source>
        <dbReference type="EMBL" id="MBA1837240.1"/>
    </source>
</evidence>
<name>A0A7H0K919_9CORY</name>
<keyword evidence="2" id="KW-1185">Reference proteome</keyword>